<name>A0A448WBK2_9PLAT</name>
<gene>
    <name evidence="1" type="ORF">PXEA_LOCUS1150</name>
</gene>
<proteinExistence type="predicted"/>
<accession>A0A448WBK2</accession>
<reference evidence="1" key="1">
    <citation type="submission" date="2018-11" db="EMBL/GenBank/DDBJ databases">
        <authorList>
            <consortium name="Pathogen Informatics"/>
        </authorList>
    </citation>
    <scope>NUCLEOTIDE SEQUENCE</scope>
</reference>
<dbReference type="AlphaFoldDB" id="A0A448WBK2"/>
<dbReference type="EMBL" id="CAAALY010002337">
    <property type="protein sequence ID" value="VEL07710.1"/>
    <property type="molecule type" value="Genomic_DNA"/>
</dbReference>
<protein>
    <submittedName>
        <fullName evidence="1">Uncharacterized protein</fullName>
    </submittedName>
</protein>
<evidence type="ECO:0000313" key="1">
    <source>
        <dbReference type="EMBL" id="VEL07710.1"/>
    </source>
</evidence>
<organism evidence="1 2">
    <name type="scientific">Protopolystoma xenopodis</name>
    <dbReference type="NCBI Taxonomy" id="117903"/>
    <lineage>
        <taxon>Eukaryota</taxon>
        <taxon>Metazoa</taxon>
        <taxon>Spiralia</taxon>
        <taxon>Lophotrochozoa</taxon>
        <taxon>Platyhelminthes</taxon>
        <taxon>Monogenea</taxon>
        <taxon>Polyopisthocotylea</taxon>
        <taxon>Polystomatidea</taxon>
        <taxon>Polystomatidae</taxon>
        <taxon>Protopolystoma</taxon>
    </lineage>
</organism>
<sequence>MNCSRLGNRQNQLEKSQTRALRYQTYDSMTQHVFTHARKYAPLLLLQLLLVLGPSPFSTLSVARALSHLFVSVRNPLGGTLIADHTTSAHLDSSSPSSYTQCNSLSFKHTRTRTHLPTHTHLSLSLSLSLEDEEEEEEEEEE</sequence>
<keyword evidence="2" id="KW-1185">Reference proteome</keyword>
<dbReference type="Proteomes" id="UP000784294">
    <property type="component" value="Unassembled WGS sequence"/>
</dbReference>
<evidence type="ECO:0000313" key="2">
    <source>
        <dbReference type="Proteomes" id="UP000784294"/>
    </source>
</evidence>
<comment type="caution">
    <text evidence="1">The sequence shown here is derived from an EMBL/GenBank/DDBJ whole genome shotgun (WGS) entry which is preliminary data.</text>
</comment>